<proteinExistence type="predicted"/>
<organism evidence="2">
    <name type="scientific">Lygus hesperus</name>
    <name type="common">Western plant bug</name>
    <dbReference type="NCBI Taxonomy" id="30085"/>
    <lineage>
        <taxon>Eukaryota</taxon>
        <taxon>Metazoa</taxon>
        <taxon>Ecdysozoa</taxon>
        <taxon>Arthropoda</taxon>
        <taxon>Hexapoda</taxon>
        <taxon>Insecta</taxon>
        <taxon>Pterygota</taxon>
        <taxon>Neoptera</taxon>
        <taxon>Paraneoptera</taxon>
        <taxon>Hemiptera</taxon>
        <taxon>Heteroptera</taxon>
        <taxon>Panheteroptera</taxon>
        <taxon>Cimicomorpha</taxon>
        <taxon>Miridae</taxon>
        <taxon>Mirini</taxon>
        <taxon>Lygus</taxon>
    </lineage>
</organism>
<reference evidence="2" key="2">
    <citation type="submission" date="2014-07" db="EMBL/GenBank/DDBJ databases">
        <authorList>
            <person name="Hull J."/>
        </authorList>
    </citation>
    <scope>NUCLEOTIDE SEQUENCE</scope>
</reference>
<keyword evidence="2" id="KW-0489">Methyltransferase</keyword>
<dbReference type="GO" id="GO:0008168">
    <property type="term" value="F:methyltransferase activity"/>
    <property type="evidence" value="ECO:0007669"/>
    <property type="project" value="UniProtKB-KW"/>
</dbReference>
<gene>
    <name evidence="2" type="primary">rsmH_8</name>
    <name evidence="1" type="synonym">rsmH_7</name>
    <name evidence="1" type="ORF">CM83_15682</name>
    <name evidence="2" type="ORF">CM83_15688</name>
</gene>
<name>A0A0A9ZAU1_LYGHE</name>
<dbReference type="EMBL" id="GBHO01015698">
    <property type="protein sequence ID" value="JAG27906.1"/>
    <property type="molecule type" value="Transcribed_RNA"/>
</dbReference>
<evidence type="ECO:0000313" key="1">
    <source>
        <dbReference type="EMBL" id="JAG27906.1"/>
    </source>
</evidence>
<keyword evidence="2" id="KW-0808">Transferase</keyword>
<accession>A0A0A9ZAU1</accession>
<dbReference type="GO" id="GO:0032259">
    <property type="term" value="P:methylation"/>
    <property type="evidence" value="ECO:0007669"/>
    <property type="project" value="UniProtKB-KW"/>
</dbReference>
<sequence length="100" mass="11288">MQSCVDSFPAFLDTLTDSQTPDTVANDLQRELSCRRSCGNLHALIAIYSRARTFQSSETKNTLFCPAIDFIGGSIDRGGMYLHSRTYSVHIDCDYRTQKR</sequence>
<dbReference type="EMBL" id="GBHO01002598">
    <property type="protein sequence ID" value="JAG41006.1"/>
    <property type="molecule type" value="Transcribed_RNA"/>
</dbReference>
<protein>
    <submittedName>
        <fullName evidence="2">Ribosomal RNA small subunit methyltransferase H</fullName>
    </submittedName>
</protein>
<evidence type="ECO:0000313" key="2">
    <source>
        <dbReference type="EMBL" id="JAG41006.1"/>
    </source>
</evidence>
<dbReference type="AlphaFoldDB" id="A0A0A9ZAU1"/>
<reference evidence="2" key="1">
    <citation type="journal article" date="2014" name="PLoS ONE">
        <title>Transcriptome-Based Identification of ABC Transporters in the Western Tarnished Plant Bug Lygus hesperus.</title>
        <authorList>
            <person name="Hull J.J."/>
            <person name="Chaney K."/>
            <person name="Geib S.M."/>
            <person name="Fabrick J.A."/>
            <person name="Brent C.S."/>
            <person name="Walsh D."/>
            <person name="Lavine L.C."/>
        </authorList>
    </citation>
    <scope>NUCLEOTIDE SEQUENCE</scope>
</reference>